<accession>A0A0E9NNK2</accession>
<protein>
    <submittedName>
        <fullName evidence="2">Uncharacterized protein</fullName>
    </submittedName>
</protein>
<evidence type="ECO:0000256" key="1">
    <source>
        <dbReference type="SAM" id="Phobius"/>
    </source>
</evidence>
<sequence>MTLELDYIRRTAYRDWTLVVWLSYRHYCLFTCRMLGRTVDSPPAYRVTYTPVPNDNTDTDTTSATSAPRYSVTDVEGALQEVLLGSPVVDEFGNEINKPVRRVPGKRVGWRQHAVFVLLNILLLAVPVGVLVVTFRVAGDALRTEDVSSATATTPVVPTVPMNNEPYVLKEGEWTIDYSNYTSFPLTPAQYGALCASTSHAHAHAHSPDFWSLPPTYIDPATITPLPPTTCASSITFMLSSPYLGRDILALFIAYGMARERERAFFVDTTWWGYGKWTDYFLPLPEQGCTPPPREVMVACPHASRHWVVSRSTWSTFGHQFDEWMEDPRKVGVLRQRAIFEMARVGMRALWKLRPEIAGGVEWEVERMNAIDEDGWIGVHVRHGDAKPYMLRYGETELGAEVYMGGVETVANLTRGEGDMTPPSVFLISDDPSAANAFPDDIYASGSGLPTPAAPFTYPEFLSSSTPALRAQIAASFIVDISIAMTKAGRGVVCAISSGACRILALSLGWEEGILGGRWGNVDGDFDWRGVDW</sequence>
<dbReference type="PANTHER" id="PTHR13132:SF29">
    <property type="entry name" value="ALPHA-(1,6)-FUCOSYLTRANSFERASE"/>
    <property type="match status" value="1"/>
</dbReference>
<gene>
    <name evidence="2" type="ORF">G7K_5506-t1</name>
</gene>
<dbReference type="AlphaFoldDB" id="A0A0E9NNK2"/>
<organism evidence="2 3">
    <name type="scientific">Saitoella complicata (strain BCRC 22490 / CBS 7301 / JCM 7358 / NBRC 10748 / NRRL Y-17804)</name>
    <dbReference type="NCBI Taxonomy" id="698492"/>
    <lineage>
        <taxon>Eukaryota</taxon>
        <taxon>Fungi</taxon>
        <taxon>Dikarya</taxon>
        <taxon>Ascomycota</taxon>
        <taxon>Taphrinomycotina</taxon>
        <taxon>Taphrinomycotina incertae sedis</taxon>
        <taxon>Saitoella</taxon>
    </lineage>
</organism>
<comment type="caution">
    <text evidence="2">The sequence shown here is derived from an EMBL/GenBank/DDBJ whole genome shotgun (WGS) entry which is preliminary data.</text>
</comment>
<dbReference type="OMA" id="HEMLPCP"/>
<keyword evidence="3" id="KW-1185">Reference proteome</keyword>
<dbReference type="GO" id="GO:0046921">
    <property type="term" value="F:alpha-(1-&gt;6)-fucosyltransferase activity"/>
    <property type="evidence" value="ECO:0007669"/>
    <property type="project" value="TreeGrafter"/>
</dbReference>
<name>A0A0E9NNK2_SAICN</name>
<dbReference type="PANTHER" id="PTHR13132">
    <property type="entry name" value="ALPHA- 1,6 -FUCOSYLTRANSFERASE"/>
    <property type="match status" value="1"/>
</dbReference>
<dbReference type="EMBL" id="BACD03000045">
    <property type="protein sequence ID" value="GAO51404.1"/>
    <property type="molecule type" value="Genomic_DNA"/>
</dbReference>
<reference evidence="2 3" key="3">
    <citation type="journal article" date="2015" name="Genome Announc.">
        <title>Draft Genome Sequence of the Archiascomycetous Yeast Saitoella complicata.</title>
        <authorList>
            <person name="Yamauchi K."/>
            <person name="Kondo S."/>
            <person name="Hamamoto M."/>
            <person name="Takahashi Y."/>
            <person name="Ogura Y."/>
            <person name="Hayashi T."/>
            <person name="Nishida H."/>
        </authorList>
    </citation>
    <scope>NUCLEOTIDE SEQUENCE [LARGE SCALE GENOMIC DNA]</scope>
    <source>
        <strain evidence="2 3">NRRL Y-17804</strain>
    </source>
</reference>
<keyword evidence="1" id="KW-0472">Membrane</keyword>
<reference evidence="2 3" key="2">
    <citation type="journal article" date="2014" name="J. Gen. Appl. Microbiol.">
        <title>The early diverging ascomycetous budding yeast Saitoella complicata has three histone deacetylases belonging to the Clr6, Hos2, and Rpd3 lineages.</title>
        <authorList>
            <person name="Nishida H."/>
            <person name="Matsumoto T."/>
            <person name="Kondo S."/>
            <person name="Hamamoto M."/>
            <person name="Yoshikawa H."/>
        </authorList>
    </citation>
    <scope>NUCLEOTIDE SEQUENCE [LARGE SCALE GENOMIC DNA]</scope>
    <source>
        <strain evidence="2 3">NRRL Y-17804</strain>
    </source>
</reference>
<keyword evidence="1" id="KW-1133">Transmembrane helix</keyword>
<dbReference type="Proteomes" id="UP000033140">
    <property type="component" value="Unassembled WGS sequence"/>
</dbReference>
<feature type="transmembrane region" description="Helical" evidence="1">
    <location>
        <begin position="114"/>
        <end position="135"/>
    </location>
</feature>
<dbReference type="GO" id="GO:0006487">
    <property type="term" value="P:protein N-linked glycosylation"/>
    <property type="evidence" value="ECO:0007669"/>
    <property type="project" value="TreeGrafter"/>
</dbReference>
<evidence type="ECO:0000313" key="3">
    <source>
        <dbReference type="Proteomes" id="UP000033140"/>
    </source>
</evidence>
<evidence type="ECO:0000313" key="2">
    <source>
        <dbReference type="EMBL" id="GAO51404.1"/>
    </source>
</evidence>
<reference evidence="2 3" key="1">
    <citation type="journal article" date="2011" name="J. Gen. Appl. Microbiol.">
        <title>Draft genome sequencing of the enigmatic yeast Saitoella complicata.</title>
        <authorList>
            <person name="Nishida H."/>
            <person name="Hamamoto M."/>
            <person name="Sugiyama J."/>
        </authorList>
    </citation>
    <scope>NUCLEOTIDE SEQUENCE [LARGE SCALE GENOMIC DNA]</scope>
    <source>
        <strain evidence="2 3">NRRL Y-17804</strain>
    </source>
</reference>
<proteinExistence type="predicted"/>
<keyword evidence="1" id="KW-0812">Transmembrane</keyword>